<evidence type="ECO:0000313" key="9">
    <source>
        <dbReference type="EMBL" id="TVO32104.1"/>
    </source>
</evidence>
<dbReference type="EMBL" id="VMKJ01000064">
    <property type="protein sequence ID" value="TVO32104.1"/>
    <property type="molecule type" value="Genomic_DNA"/>
</dbReference>
<dbReference type="Gene3D" id="3.40.50.300">
    <property type="entry name" value="P-loop containing nucleotide triphosphate hydrolases"/>
    <property type="match status" value="2"/>
</dbReference>
<dbReference type="Pfam" id="PF12696">
    <property type="entry name" value="TraG-D_C"/>
    <property type="match status" value="1"/>
</dbReference>
<keyword evidence="5 7" id="KW-0472">Membrane</keyword>
<accession>A0A557NUK0</accession>
<gene>
    <name evidence="9" type="ORF">FOF44_17445</name>
</gene>
<evidence type="ECO:0000256" key="7">
    <source>
        <dbReference type="SAM" id="Phobius"/>
    </source>
</evidence>
<dbReference type="OrthoDB" id="6512860at2"/>
<evidence type="ECO:0000256" key="6">
    <source>
        <dbReference type="SAM" id="MobiDB-lite"/>
    </source>
</evidence>
<dbReference type="AlphaFoldDB" id="A0A557NUK0"/>
<dbReference type="PANTHER" id="PTHR37937:SF1">
    <property type="entry name" value="CONJUGATIVE TRANSFER: DNA TRANSPORT"/>
    <property type="match status" value="1"/>
</dbReference>
<proteinExistence type="predicted"/>
<dbReference type="RefSeq" id="WP_144389203.1">
    <property type="nucleotide sequence ID" value="NZ_CANNCB010000071.1"/>
</dbReference>
<name>A0A557NUK0_9VIBR</name>
<dbReference type="InterPro" id="IPR032689">
    <property type="entry name" value="TraG-D_C"/>
</dbReference>
<dbReference type="InterPro" id="IPR051539">
    <property type="entry name" value="T4SS-coupling_protein"/>
</dbReference>
<keyword evidence="2" id="KW-1003">Cell membrane</keyword>
<dbReference type="Proteomes" id="UP000319828">
    <property type="component" value="Unassembled WGS sequence"/>
</dbReference>
<evidence type="ECO:0000256" key="1">
    <source>
        <dbReference type="ARBA" id="ARBA00004651"/>
    </source>
</evidence>
<protein>
    <recommendedName>
        <fullName evidence="8">TraD/TraG TraM recognition site domain-containing protein</fullName>
    </recommendedName>
</protein>
<feature type="transmembrane region" description="Helical" evidence="7">
    <location>
        <begin position="24"/>
        <end position="49"/>
    </location>
</feature>
<evidence type="ECO:0000256" key="2">
    <source>
        <dbReference type="ARBA" id="ARBA00022475"/>
    </source>
</evidence>
<dbReference type="InterPro" id="IPR027417">
    <property type="entry name" value="P-loop_NTPase"/>
</dbReference>
<feature type="region of interest" description="Disordered" evidence="6">
    <location>
        <begin position="585"/>
        <end position="604"/>
    </location>
</feature>
<sequence length="604" mass="68539">MFMDKIEAFFSHWIAMGQNVAYEFVLQLFTIFGHSLDAMFFLLIALMLIASSFRTFCQNETGFKVGSIRLVAYFSTVFFFVAWIVIALGLVIVAYIDIEKNYRGLVHSLGYESFSLFYAGMALYLLTVLTVWLIAHMYMRHSLEPKFAHSLIKKAKKLGHDEAYSDIRELNKRRFKPFNPEKYFPVAMKKRALFLGLDETRKPVYLGRDKFDKSNMQIMGSMGSGKGIQAQIIYSQLIAQGDTVINFDPKYDDHLPFVLRAACQKAGKPFLFLNLREKSIQINPFHGANSEEIADMFIASFDLEKRGDNSDVYKIAERKSAQKIAHFVARHALPFSQILPNLDRILSDEERKDARSFLDALEMLSHLTAFQAVKGADIESVMRSGGCVYIVGDDVGIVQDAQKILLVRILQMIKNIPRDDRQFVSVFADEVKSLLCPILVNQSGQLRSRKANLAFAHQSDADLAVLDNNSREILKDNATLGWFYRQKSPKTAEYVASMTGKINAQASTYEVERNSMSAEVTRGASRRSQEMQRYYIDTNTIQSLPDDTAIFIGDGLAKIAYTSPIIVKDRPALKVVSYQLTPRKETNQQATPIDKEPCNLEDYL</sequence>
<evidence type="ECO:0000313" key="10">
    <source>
        <dbReference type="Proteomes" id="UP000319828"/>
    </source>
</evidence>
<keyword evidence="3 7" id="KW-0812">Transmembrane</keyword>
<feature type="domain" description="TraD/TraG TraM recognition site" evidence="8">
    <location>
        <begin position="425"/>
        <end position="545"/>
    </location>
</feature>
<evidence type="ECO:0000256" key="5">
    <source>
        <dbReference type="ARBA" id="ARBA00023136"/>
    </source>
</evidence>
<evidence type="ECO:0000256" key="4">
    <source>
        <dbReference type="ARBA" id="ARBA00022989"/>
    </source>
</evidence>
<keyword evidence="4 7" id="KW-1133">Transmembrane helix</keyword>
<dbReference type="SUPFAM" id="SSF52540">
    <property type="entry name" value="P-loop containing nucleoside triphosphate hydrolases"/>
    <property type="match status" value="1"/>
</dbReference>
<dbReference type="PANTHER" id="PTHR37937">
    <property type="entry name" value="CONJUGATIVE TRANSFER: DNA TRANSPORT"/>
    <property type="match status" value="1"/>
</dbReference>
<feature type="transmembrane region" description="Helical" evidence="7">
    <location>
        <begin position="70"/>
        <end position="96"/>
    </location>
</feature>
<comment type="subcellular location">
    <subcellularLocation>
        <location evidence="1">Cell membrane</location>
        <topology evidence="1">Multi-pass membrane protein</topology>
    </subcellularLocation>
</comment>
<evidence type="ECO:0000256" key="3">
    <source>
        <dbReference type="ARBA" id="ARBA00022692"/>
    </source>
</evidence>
<evidence type="ECO:0000259" key="8">
    <source>
        <dbReference type="Pfam" id="PF12696"/>
    </source>
</evidence>
<dbReference type="GO" id="GO:0005886">
    <property type="term" value="C:plasma membrane"/>
    <property type="evidence" value="ECO:0007669"/>
    <property type="project" value="UniProtKB-SubCell"/>
</dbReference>
<reference evidence="9 10" key="1">
    <citation type="submission" date="2019-07" db="EMBL/GenBank/DDBJ databases">
        <title>The draft genome sequence of Vibrio algivorus M1486.</title>
        <authorList>
            <person name="Meng X."/>
        </authorList>
    </citation>
    <scope>NUCLEOTIDE SEQUENCE [LARGE SCALE GENOMIC DNA]</scope>
    <source>
        <strain evidence="9 10">M1486</strain>
    </source>
</reference>
<feature type="transmembrane region" description="Helical" evidence="7">
    <location>
        <begin position="116"/>
        <end position="135"/>
    </location>
</feature>
<comment type="caution">
    <text evidence="9">The sequence shown here is derived from an EMBL/GenBank/DDBJ whole genome shotgun (WGS) entry which is preliminary data.</text>
</comment>
<organism evidence="9 10">
    <name type="scientific">Vibrio algivorus</name>
    <dbReference type="NCBI Taxonomy" id="1667024"/>
    <lineage>
        <taxon>Bacteria</taxon>
        <taxon>Pseudomonadati</taxon>
        <taxon>Pseudomonadota</taxon>
        <taxon>Gammaproteobacteria</taxon>
        <taxon>Vibrionales</taxon>
        <taxon>Vibrionaceae</taxon>
        <taxon>Vibrio</taxon>
    </lineage>
</organism>